<name>A0A1Q5PN74_9ACTO</name>
<dbReference type="SUPFAM" id="SSF64376">
    <property type="entry name" value="YlxR-like"/>
    <property type="match status" value="1"/>
</dbReference>
<dbReference type="Proteomes" id="UP000186785">
    <property type="component" value="Unassembled WGS sequence"/>
</dbReference>
<dbReference type="Pfam" id="PF04296">
    <property type="entry name" value="YlxR"/>
    <property type="match status" value="1"/>
</dbReference>
<evidence type="ECO:0000313" key="2">
    <source>
        <dbReference type="EMBL" id="OKL48915.1"/>
    </source>
</evidence>
<evidence type="ECO:0000313" key="3">
    <source>
        <dbReference type="Proteomes" id="UP000186785"/>
    </source>
</evidence>
<comment type="caution">
    <text evidence="2">The sequence shown here is derived from an EMBL/GenBank/DDBJ whole genome shotgun (WGS) entry which is preliminary data.</text>
</comment>
<dbReference type="OrthoDB" id="5244965at2"/>
<keyword evidence="3" id="KW-1185">Reference proteome</keyword>
<evidence type="ECO:0000259" key="1">
    <source>
        <dbReference type="Pfam" id="PF04296"/>
    </source>
</evidence>
<dbReference type="PANTHER" id="PTHR34215:SF1">
    <property type="entry name" value="YLXR DOMAIN-CONTAINING PROTEIN"/>
    <property type="match status" value="1"/>
</dbReference>
<proteinExistence type="predicted"/>
<gene>
    <name evidence="2" type="ORF">BSR29_03480</name>
</gene>
<protein>
    <recommendedName>
        <fullName evidence="1">YlxR domain-containing protein</fullName>
    </recommendedName>
</protein>
<dbReference type="PANTHER" id="PTHR34215">
    <property type="entry name" value="BLL0784 PROTEIN"/>
    <property type="match status" value="1"/>
</dbReference>
<dbReference type="AlphaFoldDB" id="A0A1Q5PN74"/>
<dbReference type="RefSeq" id="WP_073708902.1">
    <property type="nucleotide sequence ID" value="NZ_MQSV01000002.1"/>
</dbReference>
<accession>A0A1Q5PN74</accession>
<dbReference type="InterPro" id="IPR037465">
    <property type="entry name" value="YlxR"/>
</dbReference>
<reference evidence="2 3" key="1">
    <citation type="submission" date="2016-11" db="EMBL/GenBank/DDBJ databases">
        <title>Actinomyces gypaetusis sp. nov. isolated from the vulture Gypaetus barbatus in Qinghai Tibet Plateau China.</title>
        <authorList>
            <person name="Meng X."/>
        </authorList>
    </citation>
    <scope>NUCLEOTIDE SEQUENCE [LARGE SCALE GENOMIC DNA]</scope>
    <source>
        <strain evidence="2 3">VUL4_2</strain>
    </source>
</reference>
<dbReference type="STRING" id="1921764.BSR28_03055"/>
<dbReference type="InterPro" id="IPR007393">
    <property type="entry name" value="YlxR_dom"/>
</dbReference>
<sequence>MSEPTLPTRTCVGCRNRESRGQLTRLVVIDGELCLDPRASLPGRGVWVHNRACFERASKRNTFQNALRVKTLQVPSALVGQIPTGESDS</sequence>
<organism evidence="2 3">
    <name type="scientific">Boudabousia liubingyangii</name>
    <dbReference type="NCBI Taxonomy" id="1921764"/>
    <lineage>
        <taxon>Bacteria</taxon>
        <taxon>Bacillati</taxon>
        <taxon>Actinomycetota</taxon>
        <taxon>Actinomycetes</taxon>
        <taxon>Actinomycetales</taxon>
        <taxon>Actinomycetaceae</taxon>
        <taxon>Boudabousia</taxon>
    </lineage>
</organism>
<dbReference type="Gene3D" id="3.30.1230.10">
    <property type="entry name" value="YlxR-like"/>
    <property type="match status" value="1"/>
</dbReference>
<dbReference type="InterPro" id="IPR035931">
    <property type="entry name" value="YlxR-like_sf"/>
</dbReference>
<dbReference type="EMBL" id="MQSV01000002">
    <property type="protein sequence ID" value="OKL48915.1"/>
    <property type="molecule type" value="Genomic_DNA"/>
</dbReference>
<feature type="domain" description="YlxR" evidence="1">
    <location>
        <begin position="9"/>
        <end position="71"/>
    </location>
</feature>